<evidence type="ECO:0000256" key="2">
    <source>
        <dbReference type="ARBA" id="ARBA00002692"/>
    </source>
</evidence>
<dbReference type="CDD" id="cd02981">
    <property type="entry name" value="PDI_b_family"/>
    <property type="match status" value="1"/>
</dbReference>
<dbReference type="AlphaFoldDB" id="A0A0D6EPH9"/>
<comment type="catalytic activity">
    <reaction evidence="1 15">
        <text>Catalyzes the rearrangement of -S-S- bonds in proteins.</text>
        <dbReference type="EC" id="5.3.4.1"/>
    </reaction>
</comment>
<name>A0A0D6EPH9_SPOSA</name>
<dbReference type="FunFam" id="3.40.30.10:FF:000185">
    <property type="entry name" value="Protein disulfide-isomerase"/>
    <property type="match status" value="1"/>
</dbReference>
<evidence type="ECO:0000256" key="7">
    <source>
        <dbReference type="ARBA" id="ARBA00022737"/>
    </source>
</evidence>
<evidence type="ECO:0000256" key="4">
    <source>
        <dbReference type="ARBA" id="ARBA00006347"/>
    </source>
</evidence>
<protein>
    <recommendedName>
        <fullName evidence="12 15">Protein disulfide-isomerase</fullName>
        <ecNumber evidence="5 15">5.3.4.1</ecNumber>
    </recommendedName>
</protein>
<evidence type="ECO:0000256" key="6">
    <source>
        <dbReference type="ARBA" id="ARBA00022729"/>
    </source>
</evidence>
<feature type="domain" description="Thioredoxin" evidence="17">
    <location>
        <begin position="328"/>
        <end position="458"/>
    </location>
</feature>
<evidence type="ECO:0000256" key="11">
    <source>
        <dbReference type="ARBA" id="ARBA00023284"/>
    </source>
</evidence>
<feature type="disulfide bond" description="Redox-active" evidence="13">
    <location>
        <begin position="48"/>
        <end position="51"/>
    </location>
</feature>
<dbReference type="PANTHER" id="PTHR18929:SF132">
    <property type="entry name" value="PROTEIN DISULFIDE-ISOMERASE A3"/>
    <property type="match status" value="1"/>
</dbReference>
<organism evidence="18 19">
    <name type="scientific">Sporidiobolus salmonicolor</name>
    <name type="common">Yeast-like fungus</name>
    <name type="synonym">Sporobolomyces salmonicolor</name>
    <dbReference type="NCBI Taxonomy" id="5005"/>
    <lineage>
        <taxon>Eukaryota</taxon>
        <taxon>Fungi</taxon>
        <taxon>Dikarya</taxon>
        <taxon>Basidiomycota</taxon>
        <taxon>Pucciniomycotina</taxon>
        <taxon>Microbotryomycetes</taxon>
        <taxon>Sporidiobolales</taxon>
        <taxon>Sporidiobolaceae</taxon>
        <taxon>Sporobolomyces</taxon>
    </lineage>
</organism>
<dbReference type="PROSITE" id="PS00194">
    <property type="entry name" value="THIOREDOXIN_1"/>
    <property type="match status" value="2"/>
</dbReference>
<keyword evidence="11 13" id="KW-0676">Redox-active center</keyword>
<gene>
    <name evidence="18" type="primary">SPOSA6832_03516</name>
</gene>
<comment type="similarity">
    <text evidence="4 14">Belongs to the protein disulfide isomerase family.</text>
</comment>
<feature type="region of interest" description="Disordered" evidence="16">
    <location>
        <begin position="463"/>
        <end position="490"/>
    </location>
</feature>
<evidence type="ECO:0000259" key="17">
    <source>
        <dbReference type="PROSITE" id="PS51352"/>
    </source>
</evidence>
<evidence type="ECO:0000256" key="5">
    <source>
        <dbReference type="ARBA" id="ARBA00012723"/>
    </source>
</evidence>
<dbReference type="InterPro" id="IPR017937">
    <property type="entry name" value="Thioredoxin_CS"/>
</dbReference>
<dbReference type="Pfam" id="PF00085">
    <property type="entry name" value="Thioredoxin"/>
    <property type="match status" value="2"/>
</dbReference>
<dbReference type="SUPFAM" id="SSF52833">
    <property type="entry name" value="Thioredoxin-like"/>
    <property type="match status" value="4"/>
</dbReference>
<evidence type="ECO:0000256" key="3">
    <source>
        <dbReference type="ARBA" id="ARBA00004319"/>
    </source>
</evidence>
<evidence type="ECO:0000256" key="16">
    <source>
        <dbReference type="SAM" id="MobiDB-lite"/>
    </source>
</evidence>
<keyword evidence="19" id="KW-1185">Reference proteome</keyword>
<dbReference type="InterPro" id="IPR013766">
    <property type="entry name" value="Thioredoxin_domain"/>
</dbReference>
<dbReference type="CDD" id="cd02961">
    <property type="entry name" value="PDI_a_family"/>
    <property type="match status" value="1"/>
</dbReference>
<dbReference type="EC" id="5.3.4.1" evidence="5 15"/>
<evidence type="ECO:0000256" key="14">
    <source>
        <dbReference type="RuleBase" id="RU004208"/>
    </source>
</evidence>
<dbReference type="NCBIfam" id="TIGR01130">
    <property type="entry name" value="ER_PDI_fam"/>
    <property type="match status" value="1"/>
</dbReference>
<evidence type="ECO:0000256" key="15">
    <source>
        <dbReference type="RuleBase" id="RU361130"/>
    </source>
</evidence>
<feature type="chain" id="PRO_5005115027" description="Protein disulfide-isomerase" evidence="15">
    <location>
        <begin position="19"/>
        <end position="490"/>
    </location>
</feature>
<evidence type="ECO:0000256" key="13">
    <source>
        <dbReference type="PIRSR" id="PIRSR605792-51"/>
    </source>
</evidence>
<dbReference type="OrthoDB" id="427280at2759"/>
<dbReference type="GO" id="GO:0005788">
    <property type="term" value="C:endoplasmic reticulum lumen"/>
    <property type="evidence" value="ECO:0007669"/>
    <property type="project" value="UniProtKB-SubCell"/>
</dbReference>
<feature type="domain" description="Thioredoxin" evidence="17">
    <location>
        <begin position="9"/>
        <end position="135"/>
    </location>
</feature>
<dbReference type="GO" id="GO:0006457">
    <property type="term" value="P:protein folding"/>
    <property type="evidence" value="ECO:0007669"/>
    <property type="project" value="TreeGrafter"/>
</dbReference>
<evidence type="ECO:0000313" key="19">
    <source>
        <dbReference type="Proteomes" id="UP000243876"/>
    </source>
</evidence>
<dbReference type="Proteomes" id="UP000243876">
    <property type="component" value="Unassembled WGS sequence"/>
</dbReference>
<dbReference type="NCBIfam" id="TIGR01126">
    <property type="entry name" value="pdi_dom"/>
    <property type="match status" value="1"/>
</dbReference>
<proteinExistence type="inferred from homology"/>
<evidence type="ECO:0000313" key="18">
    <source>
        <dbReference type="EMBL" id="CEQ41766.1"/>
    </source>
</evidence>
<comment type="subcellular location">
    <subcellularLocation>
        <location evidence="3">Endoplasmic reticulum lumen</location>
    </subcellularLocation>
</comment>
<keyword evidence="10 15" id="KW-0413">Isomerase</keyword>
<dbReference type="InterPro" id="IPR005792">
    <property type="entry name" value="Prot_disulphide_isomerase"/>
</dbReference>
<feature type="compositionally biased region" description="Acidic residues" evidence="16">
    <location>
        <begin position="463"/>
        <end position="472"/>
    </location>
</feature>
<dbReference type="PANTHER" id="PTHR18929">
    <property type="entry name" value="PROTEIN DISULFIDE ISOMERASE"/>
    <property type="match status" value="1"/>
</dbReference>
<keyword evidence="8" id="KW-0256">Endoplasmic reticulum</keyword>
<keyword evidence="6 15" id="KW-0732">Signal</keyword>
<dbReference type="InterPro" id="IPR036249">
    <property type="entry name" value="Thioredoxin-like_sf"/>
</dbReference>
<keyword evidence="9 13" id="KW-1015">Disulfide bond</keyword>
<keyword evidence="7" id="KW-0677">Repeat</keyword>
<dbReference type="Gene3D" id="3.40.30.10">
    <property type="entry name" value="Glutaredoxin"/>
    <property type="match status" value="4"/>
</dbReference>
<dbReference type="PROSITE" id="PS51352">
    <property type="entry name" value="THIOREDOXIN_2"/>
    <property type="match status" value="2"/>
</dbReference>
<reference evidence="19" key="1">
    <citation type="submission" date="2015-02" db="EMBL/GenBank/DDBJ databases">
        <authorList>
            <person name="Gon?alves P."/>
        </authorList>
    </citation>
    <scope>NUCLEOTIDE SEQUENCE [LARGE SCALE GENOMIC DNA]</scope>
</reference>
<dbReference type="CDD" id="cd02995">
    <property type="entry name" value="PDI_a_PDI_a'_C"/>
    <property type="match status" value="1"/>
</dbReference>
<dbReference type="FunFam" id="3.40.30.10:FF:000139">
    <property type="entry name" value="Protein disulfide-isomerase"/>
    <property type="match status" value="1"/>
</dbReference>
<feature type="signal peptide" evidence="15">
    <location>
        <begin position="1"/>
        <end position="18"/>
    </location>
</feature>
<feature type="disulfide bond" description="Redox-active" evidence="13">
    <location>
        <begin position="377"/>
        <end position="380"/>
    </location>
</feature>
<sequence length="490" mass="53811">MRFSTLSAISLGAALAAASDVVDLTGSSFQEFTQQNPLTLVEFFAPWCGHCKALAPHYEEAATILKKDNVPIAKVDCTVETELCSSMGVNGYPCAPPFPAVSDLEGVPTRRGGRIRQALPAVSEVTTANHNEFKSADKVVIIAYVDESDEATKTTFNNFADLYRDDYLFGLSTEPAVAAVANVKAPAVVLYKTFDEGRNELDGKITDDSLFLFAKEHSVPLLDEISPDNFAMYAEAGIPLAYIFVESSNPKREQIVKAIEPIAREHKGKINFVWIDANKFADHAKSLNLVEPTWPAFAIQNIQQMTKFPLSQSKSVDHDTVSAFVADFVAGKISPSIKSQKVPAVQDEPVFVLVADEFDKVVAEDKDLLVEFYAPWCGHCKKLKPIYDTLGERFSNVKSKVTIAKFDATENDVPASAGFKVQGFPTIKFKAAGSSEWISYEGDRSLDSFVEFLEANATHDLATPDDLEAELEGESKVKSERHDELRTRAI</sequence>
<evidence type="ECO:0000256" key="1">
    <source>
        <dbReference type="ARBA" id="ARBA00001182"/>
    </source>
</evidence>
<comment type="function">
    <text evidence="2">Participates in the folding of proteins containing disulfide bonds, may be involved in glycosylation, prolyl hydroxylation and triglyceride transfer.</text>
</comment>
<dbReference type="EMBL" id="CENE01000017">
    <property type="protein sequence ID" value="CEQ41766.1"/>
    <property type="molecule type" value="Genomic_DNA"/>
</dbReference>
<evidence type="ECO:0000256" key="10">
    <source>
        <dbReference type="ARBA" id="ARBA00023235"/>
    </source>
</evidence>
<accession>A0A0D6EPH9</accession>
<feature type="compositionally biased region" description="Basic and acidic residues" evidence="16">
    <location>
        <begin position="473"/>
        <end position="490"/>
    </location>
</feature>
<dbReference type="GO" id="GO:0034976">
    <property type="term" value="P:response to endoplasmic reticulum stress"/>
    <property type="evidence" value="ECO:0007669"/>
    <property type="project" value="TreeGrafter"/>
</dbReference>
<dbReference type="PRINTS" id="PR00421">
    <property type="entry name" value="THIOREDOXIN"/>
</dbReference>
<dbReference type="Pfam" id="PF13848">
    <property type="entry name" value="Thioredoxin_6"/>
    <property type="match status" value="1"/>
</dbReference>
<evidence type="ECO:0000256" key="8">
    <source>
        <dbReference type="ARBA" id="ARBA00022824"/>
    </source>
</evidence>
<evidence type="ECO:0000256" key="9">
    <source>
        <dbReference type="ARBA" id="ARBA00023157"/>
    </source>
</evidence>
<dbReference type="CDD" id="cd02982">
    <property type="entry name" value="PDI_b'_family"/>
    <property type="match status" value="1"/>
</dbReference>
<evidence type="ECO:0000256" key="12">
    <source>
        <dbReference type="ARBA" id="ARBA00039846"/>
    </source>
</evidence>
<dbReference type="GO" id="GO:0003756">
    <property type="term" value="F:protein disulfide isomerase activity"/>
    <property type="evidence" value="ECO:0007669"/>
    <property type="project" value="UniProtKB-EC"/>
</dbReference>
<dbReference type="InterPro" id="IPR005788">
    <property type="entry name" value="PDI_thioredoxin-like_dom"/>
</dbReference>